<dbReference type="eggNOG" id="COG3428">
    <property type="taxonomic scope" value="Bacteria"/>
</dbReference>
<keyword evidence="1" id="KW-0472">Membrane</keyword>
<keyword evidence="4" id="KW-1185">Reference proteome</keyword>
<dbReference type="STRING" id="639283.Snov_1799"/>
<dbReference type="AlphaFoldDB" id="D6ZYJ1"/>
<evidence type="ECO:0000256" key="1">
    <source>
        <dbReference type="SAM" id="Phobius"/>
    </source>
</evidence>
<dbReference type="InterPro" id="IPR005182">
    <property type="entry name" value="YdbS-like_PH"/>
</dbReference>
<evidence type="ECO:0000313" key="4">
    <source>
        <dbReference type="Proteomes" id="UP000006633"/>
    </source>
</evidence>
<dbReference type="Proteomes" id="UP000006633">
    <property type="component" value="Chromosome"/>
</dbReference>
<feature type="domain" description="YdbS-like PH" evidence="2">
    <location>
        <begin position="45"/>
        <end position="120"/>
    </location>
</feature>
<evidence type="ECO:0000259" key="2">
    <source>
        <dbReference type="Pfam" id="PF03703"/>
    </source>
</evidence>
<gene>
    <name evidence="3" type="ordered locus">Snov_1799</name>
</gene>
<organism evidence="3 4">
    <name type="scientific">Ancylobacter novellus (strain ATCC 8093 / DSM 506 / JCM 20403 / CCM 1077 / IAM 12100 / NBRC 12443 / NCIMB 10456)</name>
    <name type="common">Starkeya novella</name>
    <dbReference type="NCBI Taxonomy" id="639283"/>
    <lineage>
        <taxon>Bacteria</taxon>
        <taxon>Pseudomonadati</taxon>
        <taxon>Pseudomonadota</taxon>
        <taxon>Alphaproteobacteria</taxon>
        <taxon>Hyphomicrobiales</taxon>
        <taxon>Xanthobacteraceae</taxon>
        <taxon>Ancylobacter</taxon>
    </lineage>
</organism>
<reference evidence="3 4" key="1">
    <citation type="journal article" date="2012" name="Stand. Genomic Sci.">
        <title>Complete genome sequence of the facultatively chemolithoautotrophic and methylotrophic alpha Proteobacterium Starkeya novella type strain (ATCC 8093(T)).</title>
        <authorList>
            <person name="Kappler U."/>
            <person name="Davenport K."/>
            <person name="Beatson S."/>
            <person name="Lucas S."/>
            <person name="Lapidus A."/>
            <person name="Copeland A."/>
            <person name="Berry K.W."/>
            <person name="Glavina Del Rio T."/>
            <person name="Hammon N."/>
            <person name="Dalin E."/>
            <person name="Tice H."/>
            <person name="Pitluck S."/>
            <person name="Richardson P."/>
            <person name="Bruce D."/>
            <person name="Goodwin L.A."/>
            <person name="Han C."/>
            <person name="Tapia R."/>
            <person name="Detter J.C."/>
            <person name="Chang Y.J."/>
            <person name="Jeffries C.D."/>
            <person name="Land M."/>
            <person name="Hauser L."/>
            <person name="Kyrpides N.C."/>
            <person name="Goker M."/>
            <person name="Ivanova N."/>
            <person name="Klenk H.P."/>
            <person name="Woyke T."/>
        </authorList>
    </citation>
    <scope>NUCLEOTIDE SEQUENCE [LARGE SCALE GENOMIC DNA]</scope>
    <source>
        <strain evidence="4">ATCC 8093 / DSM 506 / JCM 20403 / CCM 1077 / IAM 12100 / NBRC 12443 / NCIMB 10456</strain>
    </source>
</reference>
<dbReference type="PANTHER" id="PTHR37938">
    <property type="entry name" value="BLL0215 PROTEIN"/>
    <property type="match status" value="1"/>
</dbReference>
<dbReference type="Pfam" id="PF03703">
    <property type="entry name" value="bPH_2"/>
    <property type="match status" value="1"/>
</dbReference>
<dbReference type="RefSeq" id="WP_013166607.1">
    <property type="nucleotide sequence ID" value="NC_014217.1"/>
</dbReference>
<protein>
    <submittedName>
        <fullName evidence="3">Membrane-flanked domain protein</fullName>
    </submittedName>
</protein>
<name>D6ZYJ1_ANCN5</name>
<sequence>MNKPDYEASPAMFRNQPLGFIAAVLLIPVFGVGILILLYWYIKARSVRLTIAGDSIHLSRGILSKEQTDIDIREIRTVLIRQSFWQRIFNVGQVEVFTTGDMPEFSLQGMPDPNFVRDYIRGRINREDEER</sequence>
<evidence type="ECO:0000313" key="3">
    <source>
        <dbReference type="EMBL" id="ADH89103.1"/>
    </source>
</evidence>
<dbReference type="KEGG" id="sno:Snov_1799"/>
<dbReference type="HOGENOM" id="CLU_129817_0_0_5"/>
<keyword evidence="1" id="KW-1133">Transmembrane helix</keyword>
<proteinExistence type="predicted"/>
<dbReference type="EMBL" id="CP002026">
    <property type="protein sequence ID" value="ADH89103.1"/>
    <property type="molecule type" value="Genomic_DNA"/>
</dbReference>
<dbReference type="PANTHER" id="PTHR37938:SF1">
    <property type="entry name" value="BLL0215 PROTEIN"/>
    <property type="match status" value="1"/>
</dbReference>
<keyword evidence="1" id="KW-0812">Transmembrane</keyword>
<feature type="transmembrane region" description="Helical" evidence="1">
    <location>
        <begin position="20"/>
        <end position="42"/>
    </location>
</feature>
<accession>D6ZYJ1</accession>